<accession>A0ABQ2P3H1</accession>
<dbReference type="InterPro" id="IPR003615">
    <property type="entry name" value="HNH_nuc"/>
</dbReference>
<evidence type="ECO:0000256" key="1">
    <source>
        <dbReference type="SAM" id="MobiDB-lite"/>
    </source>
</evidence>
<organism evidence="3 4">
    <name type="scientific">Oceanobacillus neutriphilus</name>
    <dbReference type="NCBI Taxonomy" id="531815"/>
    <lineage>
        <taxon>Bacteria</taxon>
        <taxon>Bacillati</taxon>
        <taxon>Bacillota</taxon>
        <taxon>Bacilli</taxon>
        <taxon>Bacillales</taxon>
        <taxon>Bacillaceae</taxon>
        <taxon>Oceanobacillus</taxon>
    </lineage>
</organism>
<dbReference type="SMART" id="SM00507">
    <property type="entry name" value="HNHc"/>
    <property type="match status" value="1"/>
</dbReference>
<dbReference type="Gene3D" id="1.10.30.50">
    <property type="match status" value="1"/>
</dbReference>
<proteinExistence type="predicted"/>
<evidence type="ECO:0000313" key="3">
    <source>
        <dbReference type="EMBL" id="GGP17273.1"/>
    </source>
</evidence>
<name>A0ABQ2P3H1_9BACI</name>
<reference evidence="4" key="1">
    <citation type="journal article" date="2019" name="Int. J. Syst. Evol. Microbiol.">
        <title>The Global Catalogue of Microorganisms (GCM) 10K type strain sequencing project: providing services to taxonomists for standard genome sequencing and annotation.</title>
        <authorList>
            <consortium name="The Broad Institute Genomics Platform"/>
            <consortium name="The Broad Institute Genome Sequencing Center for Infectious Disease"/>
            <person name="Wu L."/>
            <person name="Ma J."/>
        </authorList>
    </citation>
    <scope>NUCLEOTIDE SEQUENCE [LARGE SCALE GENOMIC DNA]</scope>
    <source>
        <strain evidence="4">CGMCC 1.7693</strain>
    </source>
</reference>
<dbReference type="RefSeq" id="WP_188738746.1">
    <property type="nucleotide sequence ID" value="NZ_BMLW01000029.1"/>
</dbReference>
<feature type="compositionally biased region" description="Basic residues" evidence="1">
    <location>
        <begin position="7"/>
        <end position="18"/>
    </location>
</feature>
<dbReference type="Proteomes" id="UP000641206">
    <property type="component" value="Unassembled WGS sequence"/>
</dbReference>
<sequence>MPPVPKPNHKRRKPKRGQLSKITPKVREEVNHRSGGQCERCGTYQAYAFEHAHLVQASQGGRGDEPWNVALLCGPSVNSGTCHNFADYTKEGRDWRLSKRKELMEYYGVSSQDEGYIT</sequence>
<feature type="domain" description="HNH nuclease" evidence="2">
    <location>
        <begin position="25"/>
        <end position="79"/>
    </location>
</feature>
<comment type="caution">
    <text evidence="3">The sequence shown here is derived from an EMBL/GenBank/DDBJ whole genome shotgun (WGS) entry which is preliminary data.</text>
</comment>
<protein>
    <recommendedName>
        <fullName evidence="2">HNH nuclease domain-containing protein</fullName>
    </recommendedName>
</protein>
<keyword evidence="4" id="KW-1185">Reference proteome</keyword>
<feature type="region of interest" description="Disordered" evidence="1">
    <location>
        <begin position="1"/>
        <end position="36"/>
    </location>
</feature>
<evidence type="ECO:0000259" key="2">
    <source>
        <dbReference type="SMART" id="SM00507"/>
    </source>
</evidence>
<dbReference type="EMBL" id="BMLW01000029">
    <property type="protein sequence ID" value="GGP17273.1"/>
    <property type="molecule type" value="Genomic_DNA"/>
</dbReference>
<evidence type="ECO:0000313" key="4">
    <source>
        <dbReference type="Proteomes" id="UP000641206"/>
    </source>
</evidence>
<gene>
    <name evidence="3" type="ORF">GCM10011346_52480</name>
</gene>